<keyword evidence="7 13" id="KW-0418">Kinase</keyword>
<protein>
    <recommendedName>
        <fullName evidence="13">Receptor-like serine/threonine-protein kinase</fullName>
        <ecNumber evidence="13">2.7.11.1</ecNumber>
    </recommendedName>
</protein>
<feature type="compositionally biased region" description="Polar residues" evidence="14">
    <location>
        <begin position="826"/>
        <end position="841"/>
    </location>
</feature>
<feature type="signal peptide" evidence="16">
    <location>
        <begin position="1"/>
        <end position="24"/>
    </location>
</feature>
<keyword evidence="15" id="KW-0812">Transmembrane</keyword>
<keyword evidence="9" id="KW-1015">Disulfide bond</keyword>
<proteinExistence type="inferred from homology"/>
<evidence type="ECO:0000256" key="14">
    <source>
        <dbReference type="SAM" id="MobiDB-lite"/>
    </source>
</evidence>
<dbReference type="InterPro" id="IPR036426">
    <property type="entry name" value="Bulb-type_lectin_dom_sf"/>
</dbReference>
<organism evidence="20 21">
    <name type="scientific">Solanum commersonii</name>
    <name type="common">Commerson's wild potato</name>
    <name type="synonym">Commerson's nightshade</name>
    <dbReference type="NCBI Taxonomy" id="4109"/>
    <lineage>
        <taxon>Eukaryota</taxon>
        <taxon>Viridiplantae</taxon>
        <taxon>Streptophyta</taxon>
        <taxon>Embryophyta</taxon>
        <taxon>Tracheophyta</taxon>
        <taxon>Spermatophyta</taxon>
        <taxon>Magnoliopsida</taxon>
        <taxon>eudicotyledons</taxon>
        <taxon>Gunneridae</taxon>
        <taxon>Pentapetalae</taxon>
        <taxon>asterids</taxon>
        <taxon>lamiids</taxon>
        <taxon>Solanales</taxon>
        <taxon>Solanaceae</taxon>
        <taxon>Solanoideae</taxon>
        <taxon>Solaneae</taxon>
        <taxon>Solanum</taxon>
    </lineage>
</organism>
<comment type="similarity">
    <text evidence="13">Belongs to the protein kinase superfamily. Ser/Thr protein kinase family.</text>
</comment>
<dbReference type="InterPro" id="IPR001245">
    <property type="entry name" value="Ser-Thr/Tyr_kinase_cat_dom"/>
</dbReference>
<evidence type="ECO:0000256" key="5">
    <source>
        <dbReference type="ARBA" id="ARBA00022729"/>
    </source>
</evidence>
<evidence type="ECO:0000259" key="19">
    <source>
        <dbReference type="PROSITE" id="PS50948"/>
    </source>
</evidence>
<dbReference type="Pfam" id="PF08276">
    <property type="entry name" value="PAN_2"/>
    <property type="match status" value="1"/>
</dbReference>
<dbReference type="FunFam" id="1.10.510.10:FF:000060">
    <property type="entry name" value="G-type lectin S-receptor-like serine/threonine-protein kinase"/>
    <property type="match status" value="1"/>
</dbReference>
<dbReference type="PIRSF" id="PIRSF000641">
    <property type="entry name" value="SRK"/>
    <property type="match status" value="1"/>
</dbReference>
<dbReference type="InterPro" id="IPR003609">
    <property type="entry name" value="Pan_app"/>
</dbReference>
<feature type="domain" description="Apple" evidence="19">
    <location>
        <begin position="349"/>
        <end position="437"/>
    </location>
</feature>
<evidence type="ECO:0000313" key="20">
    <source>
        <dbReference type="EMBL" id="KAG5584511.1"/>
    </source>
</evidence>
<dbReference type="Proteomes" id="UP000824120">
    <property type="component" value="Chromosome 9"/>
</dbReference>
<dbReference type="EMBL" id="JACXVP010000009">
    <property type="protein sequence ID" value="KAG5584511.1"/>
    <property type="molecule type" value="Genomic_DNA"/>
</dbReference>
<comment type="subcellular location">
    <subcellularLocation>
        <location evidence="1">Cell membrane</location>
        <topology evidence="1">Single-pass type I membrane protein</topology>
    </subcellularLocation>
</comment>
<feature type="transmembrane region" description="Helical" evidence="15">
    <location>
        <begin position="450"/>
        <end position="472"/>
    </location>
</feature>
<keyword evidence="3 13" id="KW-0723">Serine/threonine-protein kinase</keyword>
<dbReference type="PROSITE" id="PS00108">
    <property type="entry name" value="PROTEIN_KINASE_ST"/>
    <property type="match status" value="1"/>
</dbReference>
<keyword evidence="8 13" id="KW-0067">ATP-binding</keyword>
<keyword evidence="15" id="KW-1133">Transmembrane helix</keyword>
<dbReference type="SUPFAM" id="SSF56112">
    <property type="entry name" value="Protein kinase-like (PK-like)"/>
    <property type="match status" value="1"/>
</dbReference>
<evidence type="ECO:0000256" key="11">
    <source>
        <dbReference type="ARBA" id="ARBA00047899"/>
    </source>
</evidence>
<name>A0A9J5XA33_SOLCO</name>
<dbReference type="CDD" id="cd14066">
    <property type="entry name" value="STKc_IRAK"/>
    <property type="match status" value="1"/>
</dbReference>
<comment type="caution">
    <text evidence="20">The sequence shown here is derived from an EMBL/GenBank/DDBJ whole genome shotgun (WGS) entry which is preliminary data.</text>
</comment>
<sequence length="841" mass="94028">MARIIRKLIIVLVIPYLCPLIMNAICVATDTISMNLQVVDGETLVSAGGIFELGFFSPNGSQGRYVGIWYKGLPVEKVAWVANRERALIGSYGVLMINASDGNLVLVDDKNMPVWSTEINLVSNNNTIAVLTDQGNLVLRDKNELNESVLLWESFNHPSDTLLPRMKIGLNTRTGEQIVVTSWKDEKNPSLGSFSTAVVDPHELLQVLILNGSSKHFRSGQWNRRSFIGVPSMTKDFHNGFQLLMDNNGEELYFTYAILNYSAPTLIYFDSYGAIIQMDWDAEENKWLKVQVVPKGQCDLYNTCGPFGSCKDNDSPICKCLKGYEPKSIGEWNEGNWTSGCVRRAQFQCEETITSLNSDDERKRGDVFLSVSGMKLPDFSHYLPTWDKMECKNSCLKNCSCLAYAYVDGIGCMIWGKELIDLQEFTRGGEQLYIRLAHSQLDKRRMLTGAHIAIIVSATFGLILIVCTIYVLNIRKQGIGSLVPFCIASKHSSATNLLHNSFFTQGRSTELLVFSFKCIETATKNFCYRNKLGEGGFGPVYKGVLANGQEVAIKRLSRSSGQGIEEFKNEVTLISGLQHRNLVKLMGFCVHGEEKLLIYEYMSNRSLDVFIFGGSRSNDKAALSWNQRYSIVEGIARGLLYLHRDSRLKIIHRDLKTSNILLDEDMNPKISDFGMARIFGGNQTIANTNRIAGTYGYMSPEYAIQGIFSEKSDIFSFGVILLEIISSKRNNSYCHSEDSLNLLDQAWQLWNEGKILEFPDPKVFGSLETPTQVVRCIIVGLLCVQEHASYRPNTATIVSMLCSDTLLPPPKRPAYSSRGSDDPNISPCSRNSISISNVEGR</sequence>
<dbReference type="PROSITE" id="PS50927">
    <property type="entry name" value="BULB_LECTIN"/>
    <property type="match status" value="1"/>
</dbReference>
<evidence type="ECO:0000256" key="9">
    <source>
        <dbReference type="ARBA" id="ARBA00023157"/>
    </source>
</evidence>
<dbReference type="PROSITE" id="PS50011">
    <property type="entry name" value="PROTEIN_KINASE_DOM"/>
    <property type="match status" value="1"/>
</dbReference>
<keyword evidence="21" id="KW-1185">Reference proteome</keyword>
<evidence type="ECO:0000259" key="17">
    <source>
        <dbReference type="PROSITE" id="PS50011"/>
    </source>
</evidence>
<evidence type="ECO:0000256" key="15">
    <source>
        <dbReference type="SAM" id="Phobius"/>
    </source>
</evidence>
<accession>A0A9J5XA33</accession>
<dbReference type="InterPro" id="IPR000719">
    <property type="entry name" value="Prot_kinase_dom"/>
</dbReference>
<comment type="catalytic activity">
    <reaction evidence="11 13">
        <text>L-threonyl-[protein] + ATP = O-phospho-L-threonyl-[protein] + ADP + H(+)</text>
        <dbReference type="Rhea" id="RHEA:46608"/>
        <dbReference type="Rhea" id="RHEA-COMP:11060"/>
        <dbReference type="Rhea" id="RHEA-COMP:11605"/>
        <dbReference type="ChEBI" id="CHEBI:15378"/>
        <dbReference type="ChEBI" id="CHEBI:30013"/>
        <dbReference type="ChEBI" id="CHEBI:30616"/>
        <dbReference type="ChEBI" id="CHEBI:61977"/>
        <dbReference type="ChEBI" id="CHEBI:456216"/>
        <dbReference type="EC" id="2.7.11.1"/>
    </reaction>
</comment>
<dbReference type="PANTHER" id="PTHR27002:SF1106">
    <property type="entry name" value="RECEPTOR-LIKE SERINE_THREONINE-PROTEIN KINASE"/>
    <property type="match status" value="1"/>
</dbReference>
<keyword evidence="10" id="KW-0325">Glycoprotein</keyword>
<dbReference type="AlphaFoldDB" id="A0A9J5XA33"/>
<dbReference type="CDD" id="cd01098">
    <property type="entry name" value="PAN_AP_plant"/>
    <property type="match status" value="1"/>
</dbReference>
<feature type="chain" id="PRO_5039895165" description="Receptor-like serine/threonine-protein kinase" evidence="16">
    <location>
        <begin position="25"/>
        <end position="841"/>
    </location>
</feature>
<evidence type="ECO:0000256" key="4">
    <source>
        <dbReference type="ARBA" id="ARBA00022679"/>
    </source>
</evidence>
<dbReference type="SMART" id="SM00108">
    <property type="entry name" value="B_lectin"/>
    <property type="match status" value="1"/>
</dbReference>
<dbReference type="GO" id="GO:0048544">
    <property type="term" value="P:recognition of pollen"/>
    <property type="evidence" value="ECO:0007669"/>
    <property type="project" value="InterPro"/>
</dbReference>
<dbReference type="SMART" id="SM00220">
    <property type="entry name" value="S_TKc"/>
    <property type="match status" value="1"/>
</dbReference>
<dbReference type="EC" id="2.7.11.1" evidence="13"/>
<dbReference type="InterPro" id="IPR001480">
    <property type="entry name" value="Bulb-type_lectin_dom"/>
</dbReference>
<keyword evidence="5 16" id="KW-0732">Signal</keyword>
<dbReference type="FunFam" id="2.90.10.10:FF:000005">
    <property type="entry name" value="G-type lectin S-receptor-like serine/threonine-protein kinase"/>
    <property type="match status" value="1"/>
</dbReference>
<keyword evidence="4 13" id="KW-0808">Transferase</keyword>
<dbReference type="InterPro" id="IPR024171">
    <property type="entry name" value="SRK-like_kinase"/>
</dbReference>
<dbReference type="PANTHER" id="PTHR27002">
    <property type="entry name" value="RECEPTOR-LIKE SERINE/THREONINE-PROTEIN KINASE SD1-8"/>
    <property type="match status" value="1"/>
</dbReference>
<gene>
    <name evidence="20" type="ORF">H5410_044945</name>
</gene>
<dbReference type="OrthoDB" id="4062651at2759"/>
<dbReference type="SMART" id="SM00473">
    <property type="entry name" value="PAN_AP"/>
    <property type="match status" value="1"/>
</dbReference>
<feature type="domain" description="Protein kinase" evidence="17">
    <location>
        <begin position="526"/>
        <end position="825"/>
    </location>
</feature>
<keyword evidence="2" id="KW-1003">Cell membrane</keyword>
<evidence type="ECO:0000256" key="3">
    <source>
        <dbReference type="ARBA" id="ARBA00022527"/>
    </source>
</evidence>
<dbReference type="GO" id="GO:0005886">
    <property type="term" value="C:plasma membrane"/>
    <property type="evidence" value="ECO:0007669"/>
    <property type="project" value="UniProtKB-SubCell"/>
</dbReference>
<dbReference type="Gene3D" id="2.90.10.10">
    <property type="entry name" value="Bulb-type lectin domain"/>
    <property type="match status" value="1"/>
</dbReference>
<evidence type="ECO:0000256" key="6">
    <source>
        <dbReference type="ARBA" id="ARBA00022741"/>
    </source>
</evidence>
<dbReference type="InterPro" id="IPR000858">
    <property type="entry name" value="S_locus_glycoprot_dom"/>
</dbReference>
<feature type="region of interest" description="Disordered" evidence="14">
    <location>
        <begin position="812"/>
        <end position="841"/>
    </location>
</feature>
<dbReference type="PROSITE" id="PS50948">
    <property type="entry name" value="PAN"/>
    <property type="match status" value="1"/>
</dbReference>
<evidence type="ECO:0000313" key="21">
    <source>
        <dbReference type="Proteomes" id="UP000824120"/>
    </source>
</evidence>
<dbReference type="CDD" id="cd00028">
    <property type="entry name" value="B_lectin"/>
    <property type="match status" value="1"/>
</dbReference>
<dbReference type="FunFam" id="3.30.200.20:FF:000195">
    <property type="entry name" value="G-type lectin S-receptor-like serine/threonine-protein kinase"/>
    <property type="match status" value="1"/>
</dbReference>
<evidence type="ECO:0000256" key="10">
    <source>
        <dbReference type="ARBA" id="ARBA00023180"/>
    </source>
</evidence>
<dbReference type="SUPFAM" id="SSF51110">
    <property type="entry name" value="alpha-D-mannose-specific plant lectins"/>
    <property type="match status" value="1"/>
</dbReference>
<evidence type="ECO:0000256" key="1">
    <source>
        <dbReference type="ARBA" id="ARBA00004251"/>
    </source>
</evidence>
<dbReference type="GO" id="GO:0004674">
    <property type="term" value="F:protein serine/threonine kinase activity"/>
    <property type="evidence" value="ECO:0007669"/>
    <property type="project" value="UniProtKB-KW"/>
</dbReference>
<keyword evidence="6 13" id="KW-0547">Nucleotide-binding</keyword>
<dbReference type="Pfam" id="PF01453">
    <property type="entry name" value="B_lectin"/>
    <property type="match status" value="1"/>
</dbReference>
<dbReference type="Pfam" id="PF07714">
    <property type="entry name" value="PK_Tyr_Ser-Thr"/>
    <property type="match status" value="1"/>
</dbReference>
<dbReference type="InterPro" id="IPR008271">
    <property type="entry name" value="Ser/Thr_kinase_AS"/>
</dbReference>
<comment type="catalytic activity">
    <reaction evidence="12 13">
        <text>L-seryl-[protein] + ATP = O-phospho-L-seryl-[protein] + ADP + H(+)</text>
        <dbReference type="Rhea" id="RHEA:17989"/>
        <dbReference type="Rhea" id="RHEA-COMP:9863"/>
        <dbReference type="Rhea" id="RHEA-COMP:11604"/>
        <dbReference type="ChEBI" id="CHEBI:15378"/>
        <dbReference type="ChEBI" id="CHEBI:29999"/>
        <dbReference type="ChEBI" id="CHEBI:30616"/>
        <dbReference type="ChEBI" id="CHEBI:83421"/>
        <dbReference type="ChEBI" id="CHEBI:456216"/>
        <dbReference type="EC" id="2.7.11.1"/>
    </reaction>
</comment>
<dbReference type="Pfam" id="PF00954">
    <property type="entry name" value="S_locus_glycop"/>
    <property type="match status" value="1"/>
</dbReference>
<evidence type="ECO:0000256" key="8">
    <source>
        <dbReference type="ARBA" id="ARBA00022840"/>
    </source>
</evidence>
<keyword evidence="15" id="KW-0472">Membrane</keyword>
<dbReference type="GO" id="GO:0005524">
    <property type="term" value="F:ATP binding"/>
    <property type="evidence" value="ECO:0007669"/>
    <property type="project" value="UniProtKB-KW"/>
</dbReference>
<evidence type="ECO:0000259" key="18">
    <source>
        <dbReference type="PROSITE" id="PS50927"/>
    </source>
</evidence>
<feature type="domain" description="Bulb-type lectin" evidence="18">
    <location>
        <begin position="29"/>
        <end position="152"/>
    </location>
</feature>
<dbReference type="Gene3D" id="1.10.510.10">
    <property type="entry name" value="Transferase(Phosphotransferase) domain 1"/>
    <property type="match status" value="1"/>
</dbReference>
<reference evidence="20 21" key="1">
    <citation type="submission" date="2020-09" db="EMBL/GenBank/DDBJ databases">
        <title>De no assembly of potato wild relative species, Solanum commersonii.</title>
        <authorList>
            <person name="Cho K."/>
        </authorList>
    </citation>
    <scope>NUCLEOTIDE SEQUENCE [LARGE SCALE GENOMIC DNA]</scope>
    <source>
        <strain evidence="20">LZ3.2</strain>
        <tissue evidence="20">Leaf</tissue>
    </source>
</reference>
<evidence type="ECO:0000256" key="16">
    <source>
        <dbReference type="SAM" id="SignalP"/>
    </source>
</evidence>
<dbReference type="InterPro" id="IPR011009">
    <property type="entry name" value="Kinase-like_dom_sf"/>
</dbReference>
<dbReference type="Gene3D" id="3.30.200.20">
    <property type="entry name" value="Phosphorylase Kinase, domain 1"/>
    <property type="match status" value="1"/>
</dbReference>
<evidence type="ECO:0000256" key="12">
    <source>
        <dbReference type="ARBA" id="ARBA00048679"/>
    </source>
</evidence>
<evidence type="ECO:0000256" key="7">
    <source>
        <dbReference type="ARBA" id="ARBA00022777"/>
    </source>
</evidence>
<evidence type="ECO:0000256" key="13">
    <source>
        <dbReference type="PIRNR" id="PIRNR000641"/>
    </source>
</evidence>
<evidence type="ECO:0000256" key="2">
    <source>
        <dbReference type="ARBA" id="ARBA00022475"/>
    </source>
</evidence>